<dbReference type="InterPro" id="IPR050155">
    <property type="entry name" value="HAD-like_hydrolase_sf"/>
</dbReference>
<organism evidence="2 3">
    <name type="scientific">Archaeoglobus fulgidus DSM 8774</name>
    <dbReference type="NCBI Taxonomy" id="1344584"/>
    <lineage>
        <taxon>Archaea</taxon>
        <taxon>Methanobacteriati</taxon>
        <taxon>Methanobacteriota</taxon>
        <taxon>Archaeoglobi</taxon>
        <taxon>Archaeoglobales</taxon>
        <taxon>Archaeoglobaceae</taxon>
        <taxon>Archaeoglobus</taxon>
    </lineage>
</organism>
<dbReference type="NCBIfam" id="TIGR01549">
    <property type="entry name" value="HAD-SF-IA-v1"/>
    <property type="match status" value="1"/>
</dbReference>
<dbReference type="HOGENOM" id="CLU_045011_11_3_2"/>
<sequence>MHQIIQQRKPESSGESSRFELIAFDLDGTLIELNIPFDEIRRELGIEGRFILESIMDEKDLQRRQEMLRILESYELRCAMEARPAYYAVELVNGLDAIKGVITRNSRRSAEIVAERLGFEFDFIIGREDAEPKPSPEPLNLALRMFGVSPSKALMVGDFLFDLLSGKAAGAKTALILTDRNRGMAKSFIQHADYVFESLKELADFLEVEQ</sequence>
<dbReference type="SFLD" id="SFLDG01129">
    <property type="entry name" value="C1.5:_HAD__Beta-PGM__Phosphata"/>
    <property type="match status" value="1"/>
</dbReference>
<dbReference type="KEGG" id="afg:AFULGI_00010170"/>
<accession>A0A075WDN2</accession>
<evidence type="ECO:0000313" key="2">
    <source>
        <dbReference type="EMBL" id="AIG97802.1"/>
    </source>
</evidence>
<dbReference type="SFLD" id="SFLDS00003">
    <property type="entry name" value="Haloacid_Dehalogenase"/>
    <property type="match status" value="1"/>
</dbReference>
<dbReference type="PANTHER" id="PTHR43434">
    <property type="entry name" value="PHOSPHOGLYCOLATE PHOSPHATASE"/>
    <property type="match status" value="1"/>
</dbReference>
<reference evidence="2 3" key="1">
    <citation type="submission" date="2013-07" db="EMBL/GenBank/DDBJ databases">
        <title>Genome of Archaeoglobus fulgidus.</title>
        <authorList>
            <person name="Fiebig A."/>
            <person name="Birkeland N.-K."/>
        </authorList>
    </citation>
    <scope>NUCLEOTIDE SEQUENCE [LARGE SCALE GENOMIC DNA]</scope>
    <source>
        <strain evidence="2 3">DSM 8774</strain>
    </source>
</reference>
<dbReference type="GO" id="GO:0006281">
    <property type="term" value="P:DNA repair"/>
    <property type="evidence" value="ECO:0007669"/>
    <property type="project" value="TreeGrafter"/>
</dbReference>
<dbReference type="InterPro" id="IPR006439">
    <property type="entry name" value="HAD-SF_hydro_IA"/>
</dbReference>
<dbReference type="SUPFAM" id="SSF56784">
    <property type="entry name" value="HAD-like"/>
    <property type="match status" value="1"/>
</dbReference>
<dbReference type="EMBL" id="CP006577">
    <property type="protein sequence ID" value="AIG97802.1"/>
    <property type="molecule type" value="Genomic_DNA"/>
</dbReference>
<evidence type="ECO:0000256" key="1">
    <source>
        <dbReference type="ARBA" id="ARBA00007958"/>
    </source>
</evidence>
<dbReference type="NCBIfam" id="TIGR01509">
    <property type="entry name" value="HAD-SF-IA-v3"/>
    <property type="match status" value="1"/>
</dbReference>
<dbReference type="AlphaFoldDB" id="A0A075WDN2"/>
<dbReference type="InterPro" id="IPR023214">
    <property type="entry name" value="HAD_sf"/>
</dbReference>
<dbReference type="PANTHER" id="PTHR43434:SF1">
    <property type="entry name" value="PHOSPHOGLYCOLATE PHOSPHATASE"/>
    <property type="match status" value="1"/>
</dbReference>
<dbReference type="Proteomes" id="UP000028501">
    <property type="component" value="Chromosome"/>
</dbReference>
<evidence type="ECO:0000313" key="3">
    <source>
        <dbReference type="Proteomes" id="UP000028501"/>
    </source>
</evidence>
<dbReference type="Gene3D" id="3.40.50.1000">
    <property type="entry name" value="HAD superfamily/HAD-like"/>
    <property type="match status" value="1"/>
</dbReference>
<gene>
    <name evidence="2" type="ORF">AFULGI_00010170</name>
</gene>
<dbReference type="InterPro" id="IPR036412">
    <property type="entry name" value="HAD-like_sf"/>
</dbReference>
<dbReference type="RefSeq" id="WP_048095414.1">
    <property type="nucleotide sequence ID" value="NZ_CP006577.1"/>
</dbReference>
<name>A0A075WDN2_ARCFL</name>
<comment type="similarity">
    <text evidence="1">Belongs to the HAD-like hydrolase superfamily.</text>
</comment>
<dbReference type="Pfam" id="PF00702">
    <property type="entry name" value="Hydrolase"/>
    <property type="match status" value="1"/>
</dbReference>
<proteinExistence type="inferred from homology"/>
<dbReference type="GO" id="GO:0008967">
    <property type="term" value="F:phosphoglycolate phosphatase activity"/>
    <property type="evidence" value="ECO:0007669"/>
    <property type="project" value="TreeGrafter"/>
</dbReference>
<protein>
    <submittedName>
        <fullName evidence="2">Haloacid dehalogenase superfamily, subfamily IA</fullName>
    </submittedName>
</protein>
<dbReference type="GeneID" id="24794529"/>
<dbReference type="Gene3D" id="1.10.260.80">
    <property type="match status" value="1"/>
</dbReference>